<dbReference type="Pfam" id="PF04069">
    <property type="entry name" value="OpuAC"/>
    <property type="match status" value="1"/>
</dbReference>
<dbReference type="EMBL" id="CP058215">
    <property type="protein sequence ID" value="QLC49923.1"/>
    <property type="molecule type" value="Genomic_DNA"/>
</dbReference>
<dbReference type="GO" id="GO:0005275">
    <property type="term" value="F:amine transmembrane transporter activity"/>
    <property type="evidence" value="ECO:0007669"/>
    <property type="project" value="TreeGrafter"/>
</dbReference>
<protein>
    <submittedName>
        <fullName evidence="6">Glycine betaine ABC transporter substrate-binding protein</fullName>
    </submittedName>
</protein>
<keyword evidence="3" id="KW-1003">Cell membrane</keyword>
<dbReference type="OrthoDB" id="59515at2157"/>
<dbReference type="Gene3D" id="3.40.190.10">
    <property type="entry name" value="Periplasmic binding protein-like II"/>
    <property type="match status" value="1"/>
</dbReference>
<dbReference type="PANTHER" id="PTHR47737:SF1">
    <property type="entry name" value="GLYCINE BETAINE_PROLINE BETAINE TRANSPORT SYSTEM PERMEASE PROTEIN PROW"/>
    <property type="match status" value="1"/>
</dbReference>
<sequence length="288" mass="31623">MVILAIAVSGCTDTQDDTGEAEAAETSTTTEKVKIGVVQWDDSRAASAVFTQILDEGGYEYEIVSADLGGLYQATAQGDLDVLIHAWLPATQAPYWEKYGDDLNKAQVVASGAKCGLVVPEYVPIDTIDELKGNASKFDNQIGGIEPGAGIMQNTESCIADYDLEEYELYSSSTVGMTTELQDKIDNEEWVVVTLWRPHWSFARIDGLKFLEDSQGVYGESDDLIILTRTGFEEDNPEFYQLIQNFEMDLSDIESLMIAIDEGKTPDEAAAEWLAENPEKADEVLGTQ</sequence>
<name>A0A7D5I4Y2_9EURY</name>
<evidence type="ECO:0000313" key="7">
    <source>
        <dbReference type="Proteomes" id="UP000509594"/>
    </source>
</evidence>
<evidence type="ECO:0000256" key="2">
    <source>
        <dbReference type="ARBA" id="ARBA00022448"/>
    </source>
</evidence>
<organism evidence="6 7">
    <name type="scientific">Methanolobus zinderi</name>
    <dbReference type="NCBI Taxonomy" id="536044"/>
    <lineage>
        <taxon>Archaea</taxon>
        <taxon>Methanobacteriati</taxon>
        <taxon>Methanobacteriota</taxon>
        <taxon>Stenosarchaea group</taxon>
        <taxon>Methanomicrobia</taxon>
        <taxon>Methanosarcinales</taxon>
        <taxon>Methanosarcinaceae</taxon>
        <taxon>Methanolobus</taxon>
    </lineage>
</organism>
<keyword evidence="2" id="KW-0813">Transport</keyword>
<dbReference type="RefSeq" id="WP_176964979.1">
    <property type="nucleotide sequence ID" value="NZ_CP058215.1"/>
</dbReference>
<proteinExistence type="predicted"/>
<dbReference type="AlphaFoldDB" id="A0A7D5I4Y2"/>
<reference evidence="6 7" key="1">
    <citation type="submission" date="2020-06" db="EMBL/GenBank/DDBJ databases">
        <title>Methanolobus halotolerans sp. nov., isolated from a saline lake Tus in Siberia.</title>
        <authorList>
            <person name="Shen Y."/>
            <person name="Chen S.-C."/>
            <person name="Lai M.-C."/>
            <person name="Huang H.-H."/>
            <person name="Chiu H.-H."/>
            <person name="Tang S.-L."/>
            <person name="Rogozin D.Y."/>
            <person name="Degermendzhy A.G."/>
        </authorList>
    </citation>
    <scope>NUCLEOTIDE SEQUENCE [LARGE SCALE GENOMIC DNA]</scope>
    <source>
        <strain evidence="6 7">DSM 21339</strain>
    </source>
</reference>
<feature type="domain" description="ABC-type glycine betaine transport system substrate-binding" evidence="5">
    <location>
        <begin position="32"/>
        <end position="276"/>
    </location>
</feature>
<dbReference type="SUPFAM" id="SSF53850">
    <property type="entry name" value="Periplasmic binding protein-like II"/>
    <property type="match status" value="1"/>
</dbReference>
<dbReference type="KEGG" id="mzi:HWN40_06505"/>
<accession>A0A7D5I4Y2</accession>
<dbReference type="PANTHER" id="PTHR47737">
    <property type="entry name" value="GLYCINE BETAINE/PROLINE BETAINE TRANSPORT SYSTEM PERMEASE PROTEIN PROW"/>
    <property type="match status" value="1"/>
</dbReference>
<dbReference type="GO" id="GO:0031460">
    <property type="term" value="P:glycine betaine transport"/>
    <property type="evidence" value="ECO:0007669"/>
    <property type="project" value="TreeGrafter"/>
</dbReference>
<evidence type="ECO:0000256" key="1">
    <source>
        <dbReference type="ARBA" id="ARBA00004236"/>
    </source>
</evidence>
<evidence type="ECO:0000259" key="5">
    <source>
        <dbReference type="Pfam" id="PF04069"/>
    </source>
</evidence>
<dbReference type="Proteomes" id="UP000509594">
    <property type="component" value="Chromosome"/>
</dbReference>
<evidence type="ECO:0000313" key="6">
    <source>
        <dbReference type="EMBL" id="QLC49923.1"/>
    </source>
</evidence>
<dbReference type="GO" id="GO:0015871">
    <property type="term" value="P:choline transport"/>
    <property type="evidence" value="ECO:0007669"/>
    <property type="project" value="TreeGrafter"/>
</dbReference>
<dbReference type="GO" id="GO:0043190">
    <property type="term" value="C:ATP-binding cassette (ABC) transporter complex"/>
    <property type="evidence" value="ECO:0007669"/>
    <property type="project" value="InterPro"/>
</dbReference>
<keyword evidence="4" id="KW-0472">Membrane</keyword>
<evidence type="ECO:0000256" key="4">
    <source>
        <dbReference type="ARBA" id="ARBA00023136"/>
    </source>
</evidence>
<evidence type="ECO:0000256" key="3">
    <source>
        <dbReference type="ARBA" id="ARBA00022475"/>
    </source>
</evidence>
<dbReference type="GO" id="GO:0015226">
    <property type="term" value="F:carnitine transmembrane transporter activity"/>
    <property type="evidence" value="ECO:0007669"/>
    <property type="project" value="TreeGrafter"/>
</dbReference>
<dbReference type="Gene3D" id="3.40.190.100">
    <property type="entry name" value="Glycine betaine-binding periplasmic protein, domain 2"/>
    <property type="match status" value="1"/>
</dbReference>
<dbReference type="GeneID" id="55821310"/>
<keyword evidence="7" id="KW-1185">Reference proteome</keyword>
<gene>
    <name evidence="6" type="ORF">HWN40_06505</name>
</gene>
<comment type="subcellular location">
    <subcellularLocation>
        <location evidence="1">Cell membrane</location>
    </subcellularLocation>
</comment>
<dbReference type="InterPro" id="IPR007210">
    <property type="entry name" value="ABC_Gly_betaine_transp_sub-bd"/>
</dbReference>
<dbReference type="CDD" id="cd13639">
    <property type="entry name" value="PBP2_OpuAC_like"/>
    <property type="match status" value="1"/>
</dbReference>